<proteinExistence type="predicted"/>
<keyword evidence="2" id="KW-1133">Transmembrane helix</keyword>
<evidence type="ECO:0000313" key="4">
    <source>
        <dbReference type="Proteomes" id="UP001177003"/>
    </source>
</evidence>
<feature type="transmembrane region" description="Helical" evidence="2">
    <location>
        <begin position="272"/>
        <end position="290"/>
    </location>
</feature>
<protein>
    <submittedName>
        <fullName evidence="3">Uncharacterized protein</fullName>
    </submittedName>
</protein>
<accession>A0AA35YMS1</accession>
<feature type="region of interest" description="Disordered" evidence="1">
    <location>
        <begin position="131"/>
        <end position="224"/>
    </location>
</feature>
<feature type="compositionally biased region" description="Basic residues" evidence="1">
    <location>
        <begin position="175"/>
        <end position="188"/>
    </location>
</feature>
<organism evidence="3 4">
    <name type="scientific">Lactuca saligna</name>
    <name type="common">Willowleaf lettuce</name>
    <dbReference type="NCBI Taxonomy" id="75948"/>
    <lineage>
        <taxon>Eukaryota</taxon>
        <taxon>Viridiplantae</taxon>
        <taxon>Streptophyta</taxon>
        <taxon>Embryophyta</taxon>
        <taxon>Tracheophyta</taxon>
        <taxon>Spermatophyta</taxon>
        <taxon>Magnoliopsida</taxon>
        <taxon>eudicotyledons</taxon>
        <taxon>Gunneridae</taxon>
        <taxon>Pentapetalae</taxon>
        <taxon>asterids</taxon>
        <taxon>campanulids</taxon>
        <taxon>Asterales</taxon>
        <taxon>Asteraceae</taxon>
        <taxon>Cichorioideae</taxon>
        <taxon>Cichorieae</taxon>
        <taxon>Lactucinae</taxon>
        <taxon>Lactuca</taxon>
    </lineage>
</organism>
<gene>
    <name evidence="3" type="ORF">LSALG_LOCUS16786</name>
</gene>
<dbReference type="AlphaFoldDB" id="A0AA35YMS1"/>
<dbReference type="Proteomes" id="UP001177003">
    <property type="component" value="Chromosome 3"/>
</dbReference>
<keyword evidence="2" id="KW-0472">Membrane</keyword>
<reference evidence="3" key="1">
    <citation type="submission" date="2023-04" db="EMBL/GenBank/DDBJ databases">
        <authorList>
            <person name="Vijverberg K."/>
            <person name="Xiong W."/>
            <person name="Schranz E."/>
        </authorList>
    </citation>
    <scope>NUCLEOTIDE SEQUENCE</scope>
</reference>
<dbReference type="EMBL" id="OX465079">
    <property type="protein sequence ID" value="CAI9276824.1"/>
    <property type="molecule type" value="Genomic_DNA"/>
</dbReference>
<name>A0AA35YMS1_LACSI</name>
<evidence type="ECO:0000256" key="1">
    <source>
        <dbReference type="SAM" id="MobiDB-lite"/>
    </source>
</evidence>
<keyword evidence="2" id="KW-0812">Transmembrane</keyword>
<evidence type="ECO:0000256" key="2">
    <source>
        <dbReference type="SAM" id="Phobius"/>
    </source>
</evidence>
<evidence type="ECO:0000313" key="3">
    <source>
        <dbReference type="EMBL" id="CAI9276824.1"/>
    </source>
</evidence>
<keyword evidence="4" id="KW-1185">Reference proteome</keyword>
<sequence length="292" mass="33324">MFYQIGYKDTLSAVSKFLKPYFSPRWNGLFIVLFKIFPERVTRSDCASKLFSAIMYVVYTRMNIDYDVVHLAQRDITNLHITIIQDALMSKFLTFHTTGINSADSSKFVFVASVPEAMLFDVPPASKLLESYRGGGQKGGKKGEKKQVDQEGLSAPAKPPTKRKAKAAPSEATSKKRKVKQAARKRKSPTPTPRETDHFQSNSFLNVRNEDEQPIYNKGEDQVHNEEATSTPEVTPTYNDSFHLLLIHLNRRQHQLLLHSTLHLFLLNNKATFPYLFLFLLIACSTHNIWRT</sequence>